<protein>
    <submittedName>
        <fullName evidence="2">Carboxymethylenebutenolidase</fullName>
    </submittedName>
</protein>
<sequence>MTETRTETLQLTDGRELVLTVAEPENAVRGGLVVLHEALGVTDTVRGLVATLADEGWLAVAPHLFHDAEEPDQADGGSAAVQARVDRLTGESVLADTDVAFVWLGERGVPADQMGVIGFDLGGAVALVVAASRTLGAAVSVAGGGVLAPISPGLPALVEVAGELASPWLGLYGDEDEAIPVEDVEKLRDAAASAKVATNVVRFAGANHRFDASPEAAAEAWQRALNWFDSHLR</sequence>
<reference evidence="2" key="1">
    <citation type="submission" date="2022-06" db="EMBL/GenBank/DDBJ databases">
        <title>Genomic Encyclopedia of Archaeal and Bacterial Type Strains, Phase II (KMG-II): from individual species to whole genera.</title>
        <authorList>
            <person name="Goeker M."/>
        </authorList>
    </citation>
    <scope>NUCLEOTIDE SEQUENCE</scope>
    <source>
        <strain evidence="2">DSM 43935</strain>
    </source>
</reference>
<name>A0AAE3KDS8_9PSEU</name>
<dbReference type="Gene3D" id="3.40.50.1820">
    <property type="entry name" value="alpha/beta hydrolase"/>
    <property type="match status" value="1"/>
</dbReference>
<dbReference type="GO" id="GO:0016787">
    <property type="term" value="F:hydrolase activity"/>
    <property type="evidence" value="ECO:0007669"/>
    <property type="project" value="InterPro"/>
</dbReference>
<dbReference type="AlphaFoldDB" id="A0AAE3KDS8"/>
<keyword evidence="3" id="KW-1185">Reference proteome</keyword>
<proteinExistence type="predicted"/>
<comment type="caution">
    <text evidence="2">The sequence shown here is derived from an EMBL/GenBank/DDBJ whole genome shotgun (WGS) entry which is preliminary data.</text>
</comment>
<dbReference type="Pfam" id="PF01738">
    <property type="entry name" value="DLH"/>
    <property type="match status" value="1"/>
</dbReference>
<gene>
    <name evidence="2" type="ORF">LX83_001276</name>
</gene>
<dbReference type="PANTHER" id="PTHR46623:SF6">
    <property type="entry name" value="ALPHA_BETA-HYDROLASES SUPERFAMILY PROTEIN"/>
    <property type="match status" value="1"/>
</dbReference>
<dbReference type="SUPFAM" id="SSF53474">
    <property type="entry name" value="alpha/beta-Hydrolases"/>
    <property type="match status" value="1"/>
</dbReference>
<dbReference type="EMBL" id="JAMTCK010000003">
    <property type="protein sequence ID" value="MCP2164436.1"/>
    <property type="molecule type" value="Genomic_DNA"/>
</dbReference>
<dbReference type="RefSeq" id="WP_253768102.1">
    <property type="nucleotide sequence ID" value="NZ_JAMTCK010000003.1"/>
</dbReference>
<evidence type="ECO:0000259" key="1">
    <source>
        <dbReference type="Pfam" id="PF01738"/>
    </source>
</evidence>
<dbReference type="InterPro" id="IPR029058">
    <property type="entry name" value="AB_hydrolase_fold"/>
</dbReference>
<dbReference type="InterPro" id="IPR002925">
    <property type="entry name" value="Dienelactn_hydro"/>
</dbReference>
<evidence type="ECO:0000313" key="2">
    <source>
        <dbReference type="EMBL" id="MCP2164436.1"/>
    </source>
</evidence>
<dbReference type="PANTHER" id="PTHR46623">
    <property type="entry name" value="CARBOXYMETHYLENEBUTENOLIDASE-RELATED"/>
    <property type="match status" value="1"/>
</dbReference>
<evidence type="ECO:0000313" key="3">
    <source>
        <dbReference type="Proteomes" id="UP001206128"/>
    </source>
</evidence>
<feature type="domain" description="Dienelactone hydrolase" evidence="1">
    <location>
        <begin position="21"/>
        <end position="231"/>
    </location>
</feature>
<dbReference type="Proteomes" id="UP001206128">
    <property type="component" value="Unassembled WGS sequence"/>
</dbReference>
<organism evidence="2 3">
    <name type="scientific">Goodfellowiella coeruleoviolacea</name>
    <dbReference type="NCBI Taxonomy" id="334858"/>
    <lineage>
        <taxon>Bacteria</taxon>
        <taxon>Bacillati</taxon>
        <taxon>Actinomycetota</taxon>
        <taxon>Actinomycetes</taxon>
        <taxon>Pseudonocardiales</taxon>
        <taxon>Pseudonocardiaceae</taxon>
        <taxon>Goodfellowiella</taxon>
    </lineage>
</organism>
<dbReference type="InterPro" id="IPR051049">
    <property type="entry name" value="Dienelactone_hydrolase-like"/>
</dbReference>
<accession>A0AAE3KDS8</accession>